<evidence type="ECO:0000259" key="5">
    <source>
        <dbReference type="PROSITE" id="PS51296"/>
    </source>
</evidence>
<dbReference type="GO" id="GO:0046872">
    <property type="term" value="F:metal ion binding"/>
    <property type="evidence" value="ECO:0007669"/>
    <property type="project" value="UniProtKB-KW"/>
</dbReference>
<dbReference type="SUPFAM" id="SSF50022">
    <property type="entry name" value="ISP domain"/>
    <property type="match status" value="1"/>
</dbReference>
<dbReference type="PROSITE" id="PS51296">
    <property type="entry name" value="RIESKE"/>
    <property type="match status" value="1"/>
</dbReference>
<evidence type="ECO:0000313" key="7">
    <source>
        <dbReference type="Proteomes" id="UP000194003"/>
    </source>
</evidence>
<evidence type="ECO:0000256" key="2">
    <source>
        <dbReference type="ARBA" id="ARBA00022723"/>
    </source>
</evidence>
<dbReference type="OrthoDB" id="9800776at2"/>
<dbReference type="RefSeq" id="WP_085442121.1">
    <property type="nucleotide sequence ID" value="NZ_LVJN01000019.1"/>
</dbReference>
<dbReference type="CDD" id="cd03467">
    <property type="entry name" value="Rieske"/>
    <property type="match status" value="1"/>
</dbReference>
<dbReference type="Gene3D" id="2.102.10.10">
    <property type="entry name" value="Rieske [2Fe-2S] iron-sulphur domain"/>
    <property type="match status" value="1"/>
</dbReference>
<dbReference type="EMBL" id="LVJN01000019">
    <property type="protein sequence ID" value="OSM04002.1"/>
    <property type="molecule type" value="Genomic_DNA"/>
</dbReference>
<keyword evidence="3" id="KW-0408">Iron</keyword>
<comment type="caution">
    <text evidence="6">The sequence shown here is derived from an EMBL/GenBank/DDBJ whole genome shotgun (WGS) entry which is preliminary data.</text>
</comment>
<name>A0A1Y2K6M5_9PROT</name>
<dbReference type="Pfam" id="PF00355">
    <property type="entry name" value="Rieske"/>
    <property type="match status" value="1"/>
</dbReference>
<dbReference type="AlphaFoldDB" id="A0A1Y2K6M5"/>
<dbReference type="GO" id="GO:0051537">
    <property type="term" value="F:2 iron, 2 sulfur cluster binding"/>
    <property type="evidence" value="ECO:0007669"/>
    <property type="project" value="UniProtKB-KW"/>
</dbReference>
<proteinExistence type="predicted"/>
<dbReference type="Proteomes" id="UP000194003">
    <property type="component" value="Unassembled WGS sequence"/>
</dbReference>
<evidence type="ECO:0000313" key="6">
    <source>
        <dbReference type="EMBL" id="OSM04002.1"/>
    </source>
</evidence>
<dbReference type="InterPro" id="IPR017941">
    <property type="entry name" value="Rieske_2Fe-2S"/>
</dbReference>
<dbReference type="InterPro" id="IPR036922">
    <property type="entry name" value="Rieske_2Fe-2S_sf"/>
</dbReference>
<feature type="domain" description="Rieske" evidence="5">
    <location>
        <begin position="27"/>
        <end position="120"/>
    </location>
</feature>
<evidence type="ECO:0000256" key="4">
    <source>
        <dbReference type="ARBA" id="ARBA00023014"/>
    </source>
</evidence>
<accession>A0A1Y2K6M5</accession>
<sequence>MPYSLDEGHSSESDILCRLDDIENPGGVVIPPSPLTPPGGLVIIRHGAMVRAFENRCPHFGVGLDAETGSLLFDWEAKHLKCRNHYARFAIDDGSCHSIDCDEAPLTPFPIRVERGAIFPA</sequence>
<dbReference type="STRING" id="1434232.MAIT1_03744"/>
<gene>
    <name evidence="6" type="ORF">MAIT1_03744</name>
</gene>
<keyword evidence="1" id="KW-0001">2Fe-2S</keyword>
<keyword evidence="4" id="KW-0411">Iron-sulfur</keyword>
<reference evidence="6 7" key="1">
    <citation type="journal article" date="2016" name="BMC Genomics">
        <title>Combined genomic and structural analyses of a cultured magnetotactic bacterium reveals its niche adaptation to a dynamic environment.</title>
        <authorList>
            <person name="Araujo A.C."/>
            <person name="Morillo V."/>
            <person name="Cypriano J."/>
            <person name="Teixeira L.C."/>
            <person name="Leao P."/>
            <person name="Lyra S."/>
            <person name="Almeida L.G."/>
            <person name="Bazylinski D.A."/>
            <person name="Vasconcellos A.T."/>
            <person name="Abreu F."/>
            <person name="Lins U."/>
        </authorList>
    </citation>
    <scope>NUCLEOTIDE SEQUENCE [LARGE SCALE GENOMIC DNA]</scope>
    <source>
        <strain evidence="6 7">IT-1</strain>
    </source>
</reference>
<keyword evidence="7" id="KW-1185">Reference proteome</keyword>
<organism evidence="6 7">
    <name type="scientific">Magnetofaba australis IT-1</name>
    <dbReference type="NCBI Taxonomy" id="1434232"/>
    <lineage>
        <taxon>Bacteria</taxon>
        <taxon>Pseudomonadati</taxon>
        <taxon>Pseudomonadota</taxon>
        <taxon>Magnetococcia</taxon>
        <taxon>Magnetococcales</taxon>
        <taxon>Magnetococcaceae</taxon>
        <taxon>Magnetofaba</taxon>
    </lineage>
</organism>
<protein>
    <submittedName>
        <fullName evidence="6">Putative Rieske (2Fe-2S) domain-containing protein</fullName>
    </submittedName>
</protein>
<evidence type="ECO:0000256" key="3">
    <source>
        <dbReference type="ARBA" id="ARBA00023004"/>
    </source>
</evidence>
<keyword evidence="2" id="KW-0479">Metal-binding</keyword>
<evidence type="ECO:0000256" key="1">
    <source>
        <dbReference type="ARBA" id="ARBA00022714"/>
    </source>
</evidence>